<dbReference type="AlphaFoldDB" id="E9DQX8"/>
<dbReference type="Proteomes" id="UP000002499">
    <property type="component" value="Unassembled WGS sequence"/>
</dbReference>
<proteinExistence type="predicted"/>
<feature type="region of interest" description="Disordered" evidence="1">
    <location>
        <begin position="27"/>
        <end position="123"/>
    </location>
</feature>
<sequence length="445" mass="50208">MMDDDTVAWILRWRSSTPEYLNIGTKKFTDKHNHNNPPAAKRARLDREFNTTDTKHSVQGFRDYLPTPSVSTSAPKSLPMASSPAKRLRDESLDEQLSSDLTPRPNRTISTDDRDDFSNLSASSSRASKVTKYSRTSSPTKQILHAELQPTGFGQSSFAFDPQPPSLQLLSRKLRKTYLGDGILPLGLVDEMAAFDLPCFFFSDDPSACQRWPKADFIDDIMKSASECELEGKGESSWNMVHGRIFQWLSESSDNERGSLSSEYCTNAALLPEYKPKDAPSKMVDWCLTIRPNRSDQRIIDEIRRMRPGDSINQTDCGLLRKHPIAGSIEVKRQGEQYDAAVLQIGTWHSAQWRSLRWGRNADDESLPNIKFLSGYIIYGHDWQFIPSILDEEGVSRLVRPALQIGDTRTVPGILKLFASLQVLKKDAEETFWPAFRADILGKSA</sequence>
<protein>
    <recommendedName>
        <fullName evidence="2">PD-(D/E)XK nuclease-like domain-containing protein</fullName>
    </recommendedName>
</protein>
<gene>
    <name evidence="3" type="ORF">MAC_00147</name>
</gene>
<evidence type="ECO:0000256" key="1">
    <source>
        <dbReference type="SAM" id="MobiDB-lite"/>
    </source>
</evidence>
<dbReference type="OrthoDB" id="4938691at2759"/>
<dbReference type="InParanoid" id="E9DQX8"/>
<evidence type="ECO:0000313" key="3">
    <source>
        <dbReference type="EMBL" id="EFY93656.1"/>
    </source>
</evidence>
<reference evidence="3 4" key="1">
    <citation type="journal article" date="2011" name="PLoS Genet.">
        <title>Genome sequencing and comparative transcriptomics of the model entomopathogenic fungi Metarhizium anisopliae and M. acridum.</title>
        <authorList>
            <person name="Gao Q."/>
            <person name="Jin K."/>
            <person name="Ying S.H."/>
            <person name="Zhang Y."/>
            <person name="Xiao G."/>
            <person name="Shang Y."/>
            <person name="Duan Z."/>
            <person name="Hu X."/>
            <person name="Xie X.Q."/>
            <person name="Zhou G."/>
            <person name="Peng G."/>
            <person name="Luo Z."/>
            <person name="Huang W."/>
            <person name="Wang B."/>
            <person name="Fang W."/>
            <person name="Wang S."/>
            <person name="Zhong Y."/>
            <person name="Ma L.J."/>
            <person name="St Leger R.J."/>
            <person name="Zhao G.P."/>
            <person name="Pei Y."/>
            <person name="Feng M.G."/>
            <person name="Xia Y."/>
            <person name="Wang C."/>
        </authorList>
    </citation>
    <scope>NUCLEOTIDE SEQUENCE [LARGE SCALE GENOMIC DNA]</scope>
    <source>
        <strain evidence="3 4">CQMa 102</strain>
    </source>
</reference>
<feature type="compositionally biased region" description="Polar residues" evidence="1">
    <location>
        <begin position="95"/>
        <end position="109"/>
    </location>
</feature>
<dbReference type="EMBL" id="GL698470">
    <property type="protein sequence ID" value="EFY93656.1"/>
    <property type="molecule type" value="Genomic_DNA"/>
</dbReference>
<dbReference type="OMA" id="EDGWISG"/>
<organism evidence="4">
    <name type="scientific">Metarhizium acridum (strain CQMa 102)</name>
    <dbReference type="NCBI Taxonomy" id="655827"/>
    <lineage>
        <taxon>Eukaryota</taxon>
        <taxon>Fungi</taxon>
        <taxon>Dikarya</taxon>
        <taxon>Ascomycota</taxon>
        <taxon>Pezizomycotina</taxon>
        <taxon>Sordariomycetes</taxon>
        <taxon>Hypocreomycetidae</taxon>
        <taxon>Hypocreales</taxon>
        <taxon>Clavicipitaceae</taxon>
        <taxon>Metarhizium</taxon>
    </lineage>
</organism>
<feature type="domain" description="PD-(D/E)XK nuclease-like" evidence="2">
    <location>
        <begin position="197"/>
        <end position="433"/>
    </location>
</feature>
<keyword evidence="4" id="KW-1185">Reference proteome</keyword>
<feature type="compositionally biased region" description="Basic and acidic residues" evidence="1">
    <location>
        <begin position="43"/>
        <end position="56"/>
    </location>
</feature>
<evidence type="ECO:0000313" key="4">
    <source>
        <dbReference type="Proteomes" id="UP000002499"/>
    </source>
</evidence>
<dbReference type="eggNOG" id="ENOG502SSXD">
    <property type="taxonomic scope" value="Eukaryota"/>
</dbReference>
<accession>E9DQX8</accession>
<evidence type="ECO:0000259" key="2">
    <source>
        <dbReference type="Pfam" id="PF20516"/>
    </source>
</evidence>
<dbReference type="HOGENOM" id="CLU_027219_0_0_1"/>
<dbReference type="InterPro" id="IPR046797">
    <property type="entry name" value="PDDEXK_12"/>
</dbReference>
<dbReference type="Pfam" id="PF20516">
    <property type="entry name" value="PDDEXK_12"/>
    <property type="match status" value="1"/>
</dbReference>
<name>E9DQX8_METAQ</name>